<evidence type="ECO:0000313" key="5">
    <source>
        <dbReference type="Proteomes" id="UP000014760"/>
    </source>
</evidence>
<sequence>MSSDSAVGDSVAEKNEASLQEFCSYFRMALAVAVIRSTPVQFASGEAFAEHLLSARLQREETEDDLKAELLRLKQQMLTERSPAACCSPSSADLRPPSTADLSLRLRQHSEFLNRIFILRNSTAQSAANQPETAAEADLISQTVRAVFSTMRSCIPSADNILSIDLCVEAVRSVAQLSSAQSFSMIATSAEEFTKFTICCIIAEGGGGGGGRRWRGRVEGGGSSLEQIVCRCLLQCILQCSSHLNQVQLKKTSLQSGKIENAFYILRTLEYVLMRRRVRRAPAQNSHVFLFFF</sequence>
<reference evidence="5" key="1">
    <citation type="submission" date="2012-12" db="EMBL/GenBank/DDBJ databases">
        <authorList>
            <person name="Hellsten U."/>
            <person name="Grimwood J."/>
            <person name="Chapman J.A."/>
            <person name="Shapiro H."/>
            <person name="Aerts A."/>
            <person name="Otillar R.P."/>
            <person name="Terry A.Y."/>
            <person name="Boore J.L."/>
            <person name="Simakov O."/>
            <person name="Marletaz F."/>
            <person name="Cho S.-J."/>
            <person name="Edsinger-Gonzales E."/>
            <person name="Havlak P."/>
            <person name="Kuo D.-H."/>
            <person name="Larsson T."/>
            <person name="Lv J."/>
            <person name="Arendt D."/>
            <person name="Savage R."/>
            <person name="Osoegawa K."/>
            <person name="de Jong P."/>
            <person name="Lindberg D.R."/>
            <person name="Seaver E.C."/>
            <person name="Weisblat D.A."/>
            <person name="Putnam N.H."/>
            <person name="Grigoriev I.V."/>
            <person name="Rokhsar D.S."/>
        </authorList>
    </citation>
    <scope>NUCLEOTIDE SEQUENCE</scope>
    <source>
        <strain evidence="5">I ESC-2004</strain>
    </source>
</reference>
<dbReference type="GO" id="GO:0007129">
    <property type="term" value="P:homologous chromosome pairing at meiosis"/>
    <property type="evidence" value="ECO:0007669"/>
    <property type="project" value="TreeGrafter"/>
</dbReference>
<dbReference type="EMBL" id="AMQN01012692">
    <property type="status" value="NOT_ANNOTATED_CDS"/>
    <property type="molecule type" value="Genomic_DNA"/>
</dbReference>
<name>R7TI83_CAPTE</name>
<keyword evidence="5" id="KW-1185">Reference proteome</keyword>
<dbReference type="PANTHER" id="PTHR28575">
    <property type="entry name" value="MEIOSIS-SPECIFIC PROTEIN MEI4"/>
    <property type="match status" value="1"/>
</dbReference>
<dbReference type="AlphaFoldDB" id="R7TI83"/>
<reference evidence="3 5" key="2">
    <citation type="journal article" date="2013" name="Nature">
        <title>Insights into bilaterian evolution from three spiralian genomes.</title>
        <authorList>
            <person name="Simakov O."/>
            <person name="Marletaz F."/>
            <person name="Cho S.J."/>
            <person name="Edsinger-Gonzales E."/>
            <person name="Havlak P."/>
            <person name="Hellsten U."/>
            <person name="Kuo D.H."/>
            <person name="Larsson T."/>
            <person name="Lv J."/>
            <person name="Arendt D."/>
            <person name="Savage R."/>
            <person name="Osoegawa K."/>
            <person name="de Jong P."/>
            <person name="Grimwood J."/>
            <person name="Chapman J.A."/>
            <person name="Shapiro H."/>
            <person name="Aerts A."/>
            <person name="Otillar R.P."/>
            <person name="Terry A.Y."/>
            <person name="Boore J.L."/>
            <person name="Grigoriev I.V."/>
            <person name="Lindberg D.R."/>
            <person name="Seaver E.C."/>
            <person name="Weisblat D.A."/>
            <person name="Putnam N.H."/>
            <person name="Rokhsar D.S."/>
        </authorList>
    </citation>
    <scope>NUCLEOTIDE SEQUENCE</scope>
    <source>
        <strain evidence="3 5">I ESC-2004</strain>
    </source>
</reference>
<dbReference type="GO" id="GO:0006310">
    <property type="term" value="P:DNA recombination"/>
    <property type="evidence" value="ECO:0007669"/>
    <property type="project" value="InterPro"/>
</dbReference>
<evidence type="ECO:0000313" key="4">
    <source>
        <dbReference type="EnsemblMetazoa" id="CapteP200961"/>
    </source>
</evidence>
<gene>
    <name evidence="3" type="ORF">CAPTEDRAFT_200961</name>
</gene>
<evidence type="ECO:0000256" key="2">
    <source>
        <dbReference type="ARBA" id="ARBA00093453"/>
    </source>
</evidence>
<dbReference type="EnsemblMetazoa" id="CapteT200961">
    <property type="protein sequence ID" value="CapteP200961"/>
    <property type="gene ID" value="CapteG200961"/>
</dbReference>
<dbReference type="Proteomes" id="UP000014760">
    <property type="component" value="Unassembled WGS sequence"/>
</dbReference>
<proteinExistence type="inferred from homology"/>
<protein>
    <submittedName>
        <fullName evidence="3 4">Uncharacterized protein</fullName>
    </submittedName>
</protein>
<evidence type="ECO:0000313" key="3">
    <source>
        <dbReference type="EMBL" id="ELT93543.1"/>
    </source>
</evidence>
<organism evidence="3">
    <name type="scientific">Capitella teleta</name>
    <name type="common">Polychaete worm</name>
    <dbReference type="NCBI Taxonomy" id="283909"/>
    <lineage>
        <taxon>Eukaryota</taxon>
        <taxon>Metazoa</taxon>
        <taxon>Spiralia</taxon>
        <taxon>Lophotrochozoa</taxon>
        <taxon>Annelida</taxon>
        <taxon>Polychaeta</taxon>
        <taxon>Sedentaria</taxon>
        <taxon>Scolecida</taxon>
        <taxon>Capitellidae</taxon>
        <taxon>Capitella</taxon>
    </lineage>
</organism>
<dbReference type="GO" id="GO:0042138">
    <property type="term" value="P:meiotic DNA double-strand break formation"/>
    <property type="evidence" value="ECO:0007669"/>
    <property type="project" value="InterPro"/>
</dbReference>
<evidence type="ECO:0000256" key="1">
    <source>
        <dbReference type="ARBA" id="ARBA00023254"/>
    </source>
</evidence>
<dbReference type="GO" id="GO:0007283">
    <property type="term" value="P:spermatogenesis"/>
    <property type="evidence" value="ECO:0007669"/>
    <property type="project" value="TreeGrafter"/>
</dbReference>
<dbReference type="PANTHER" id="PTHR28575:SF1">
    <property type="entry name" value="MEIOSIS-SPECIFIC PROTEIN MEI4"/>
    <property type="match status" value="1"/>
</dbReference>
<dbReference type="GO" id="GO:0048477">
    <property type="term" value="P:oogenesis"/>
    <property type="evidence" value="ECO:0007669"/>
    <property type="project" value="TreeGrafter"/>
</dbReference>
<keyword evidence="1" id="KW-0469">Meiosis</keyword>
<dbReference type="EMBL" id="KB309695">
    <property type="protein sequence ID" value="ELT93543.1"/>
    <property type="molecule type" value="Genomic_DNA"/>
</dbReference>
<comment type="similarity">
    <text evidence="2">Belongs to the MEI4L family.</text>
</comment>
<dbReference type="HOGENOM" id="CLU_950742_0_0_1"/>
<dbReference type="InterPro" id="IPR025888">
    <property type="entry name" value="MEI4"/>
</dbReference>
<dbReference type="GO" id="GO:0000800">
    <property type="term" value="C:lateral element"/>
    <property type="evidence" value="ECO:0007669"/>
    <property type="project" value="TreeGrafter"/>
</dbReference>
<reference evidence="4" key="3">
    <citation type="submission" date="2015-06" db="UniProtKB">
        <authorList>
            <consortium name="EnsemblMetazoa"/>
        </authorList>
    </citation>
    <scope>IDENTIFICATION</scope>
</reference>
<accession>R7TI83</accession>